<gene>
    <name evidence="2" type="ORF">CLA01_16090</name>
</gene>
<dbReference type="OrthoDB" id="1099822at2"/>
<sequence>MRKTILLGAIFVSSLAFTQQKSPVLGGDRDVHGCIGSAGYTYSQIKNDCVRVFEQKIKLKEVSSDKSYTSVTAVIFSKDMKRAEIFIPDGNAKSIILTREGKSKMWKSGSYIKEAYVLVPFKKKGYQLKKDNVVIYQ</sequence>
<feature type="chain" id="PRO_5021980449" evidence="1">
    <location>
        <begin position="19"/>
        <end position="137"/>
    </location>
</feature>
<dbReference type="EMBL" id="BJYI01000005">
    <property type="protein sequence ID" value="GEN71537.1"/>
    <property type="molecule type" value="Genomic_DNA"/>
</dbReference>
<feature type="signal peptide" evidence="1">
    <location>
        <begin position="1"/>
        <end position="18"/>
    </location>
</feature>
<protein>
    <submittedName>
        <fullName evidence="2">Uncharacterized protein</fullName>
    </submittedName>
</protein>
<evidence type="ECO:0000313" key="2">
    <source>
        <dbReference type="EMBL" id="GEN71537.1"/>
    </source>
</evidence>
<keyword evidence="1" id="KW-0732">Signal</keyword>
<dbReference type="AlphaFoldDB" id="A0A511Y8M1"/>
<comment type="caution">
    <text evidence="2">The sequence shown here is derived from an EMBL/GenBank/DDBJ whole genome shotgun (WGS) entry which is preliminary data.</text>
</comment>
<evidence type="ECO:0000313" key="3">
    <source>
        <dbReference type="Proteomes" id="UP000321150"/>
    </source>
</evidence>
<accession>A0A511Y8M1</accession>
<evidence type="ECO:0000256" key="1">
    <source>
        <dbReference type="SAM" id="SignalP"/>
    </source>
</evidence>
<reference evidence="2 3" key="1">
    <citation type="submission" date="2019-07" db="EMBL/GenBank/DDBJ databases">
        <title>Whole genome shotgun sequence of Chryseobacterium lathyri NBRC 105250.</title>
        <authorList>
            <person name="Hosoyama A."/>
            <person name="Uohara A."/>
            <person name="Ohji S."/>
            <person name="Ichikawa N."/>
        </authorList>
    </citation>
    <scope>NUCLEOTIDE SEQUENCE [LARGE SCALE GENOMIC DNA]</scope>
    <source>
        <strain evidence="2 3">NBRC 105250</strain>
    </source>
</reference>
<name>A0A511Y8M1_9FLAO</name>
<dbReference type="Proteomes" id="UP000321150">
    <property type="component" value="Unassembled WGS sequence"/>
</dbReference>
<proteinExistence type="predicted"/>
<dbReference type="RefSeq" id="WP_111954789.1">
    <property type="nucleotide sequence ID" value="NZ_BJYI01000005.1"/>
</dbReference>
<organism evidence="2 3">
    <name type="scientific">Chryseobacterium lathyri</name>
    <dbReference type="NCBI Taxonomy" id="395933"/>
    <lineage>
        <taxon>Bacteria</taxon>
        <taxon>Pseudomonadati</taxon>
        <taxon>Bacteroidota</taxon>
        <taxon>Flavobacteriia</taxon>
        <taxon>Flavobacteriales</taxon>
        <taxon>Weeksellaceae</taxon>
        <taxon>Chryseobacterium group</taxon>
        <taxon>Chryseobacterium</taxon>
    </lineage>
</organism>